<evidence type="ECO:0000313" key="12">
    <source>
        <dbReference type="Ensembl" id="ENSOCUP00000044787.1"/>
    </source>
</evidence>
<dbReference type="GO" id="GO:0002250">
    <property type="term" value="P:adaptive immune response"/>
    <property type="evidence" value="ECO:0007669"/>
    <property type="project" value="UniProtKB-KW"/>
</dbReference>
<dbReference type="AlphaFoldDB" id="A0A5F9DGP5"/>
<keyword evidence="2" id="KW-1003">Cell membrane</keyword>
<reference evidence="12" key="3">
    <citation type="submission" date="2025-09" db="UniProtKB">
        <authorList>
            <consortium name="Ensembl"/>
        </authorList>
    </citation>
    <scope>IDENTIFICATION</scope>
    <source>
        <strain evidence="12">Thorbecke</strain>
    </source>
</reference>
<sequence>MKTSIQAASMFLWLQLDWMSQGGNVEQHPSTLSVQEGDSSVINCTYSDSFSDYFPWYKQEPGQGLQLFSMALGVKEDGRLKSTVNSQERYSTLHISATQLEDSGTYLCAAEAQCSQGVCSPDPKCSWACKPTPNTERPVASTAAFALLWVF</sequence>
<evidence type="ECO:0000256" key="2">
    <source>
        <dbReference type="ARBA" id="ARBA00022475"/>
    </source>
</evidence>
<evidence type="ECO:0000256" key="1">
    <source>
        <dbReference type="ARBA" id="ARBA00004236"/>
    </source>
</evidence>
<proteinExistence type="predicted"/>
<dbReference type="SMART" id="SM00406">
    <property type="entry name" value="IGv"/>
    <property type="match status" value="1"/>
</dbReference>
<evidence type="ECO:0000313" key="13">
    <source>
        <dbReference type="Proteomes" id="UP000001811"/>
    </source>
</evidence>
<organism evidence="12 13">
    <name type="scientific">Oryctolagus cuniculus</name>
    <name type="common">Rabbit</name>
    <dbReference type="NCBI Taxonomy" id="9986"/>
    <lineage>
        <taxon>Eukaryota</taxon>
        <taxon>Metazoa</taxon>
        <taxon>Chordata</taxon>
        <taxon>Craniata</taxon>
        <taxon>Vertebrata</taxon>
        <taxon>Euteleostomi</taxon>
        <taxon>Mammalia</taxon>
        <taxon>Eutheria</taxon>
        <taxon>Euarchontoglires</taxon>
        <taxon>Glires</taxon>
        <taxon>Lagomorpha</taxon>
        <taxon>Leporidae</taxon>
        <taxon>Oryctolagus</taxon>
    </lineage>
</organism>
<dbReference type="InterPro" id="IPR036179">
    <property type="entry name" value="Ig-like_dom_sf"/>
</dbReference>
<dbReference type="SUPFAM" id="SSF48726">
    <property type="entry name" value="Immunoglobulin"/>
    <property type="match status" value="1"/>
</dbReference>
<reference evidence="12 13" key="1">
    <citation type="journal article" date="2011" name="Nature">
        <title>A high-resolution map of human evolutionary constraint using 29 mammals.</title>
        <authorList>
            <person name="Lindblad-Toh K."/>
            <person name="Garber M."/>
            <person name="Zuk O."/>
            <person name="Lin M.F."/>
            <person name="Parker B.J."/>
            <person name="Washietl S."/>
            <person name="Kheradpour P."/>
            <person name="Ernst J."/>
            <person name="Jordan G."/>
            <person name="Mauceli E."/>
            <person name="Ward L.D."/>
            <person name="Lowe C.B."/>
            <person name="Holloway A.K."/>
            <person name="Clamp M."/>
            <person name="Gnerre S."/>
            <person name="Alfoldi J."/>
            <person name="Beal K."/>
            <person name="Chang J."/>
            <person name="Clawson H."/>
            <person name="Cuff J."/>
            <person name="Di Palma F."/>
            <person name="Fitzgerald S."/>
            <person name="Flicek P."/>
            <person name="Guttman M."/>
            <person name="Hubisz M.J."/>
            <person name="Jaffe D.B."/>
            <person name="Jungreis I."/>
            <person name="Kent W.J."/>
            <person name="Kostka D."/>
            <person name="Lara M."/>
            <person name="Martins A.L."/>
            <person name="Massingham T."/>
            <person name="Moltke I."/>
            <person name="Raney B.J."/>
            <person name="Rasmussen M.D."/>
            <person name="Robinson J."/>
            <person name="Stark A."/>
            <person name="Vilella A.J."/>
            <person name="Wen J."/>
            <person name="Xie X."/>
            <person name="Zody M.C."/>
            <person name="Baldwin J."/>
            <person name="Bloom T."/>
            <person name="Chin C.W."/>
            <person name="Heiman D."/>
            <person name="Nicol R."/>
            <person name="Nusbaum C."/>
            <person name="Young S."/>
            <person name="Wilkinson J."/>
            <person name="Worley K.C."/>
            <person name="Kovar C.L."/>
            <person name="Muzny D.M."/>
            <person name="Gibbs R.A."/>
            <person name="Cree A."/>
            <person name="Dihn H.H."/>
            <person name="Fowler G."/>
            <person name="Jhangiani S."/>
            <person name="Joshi V."/>
            <person name="Lee S."/>
            <person name="Lewis L.R."/>
            <person name="Nazareth L.V."/>
            <person name="Okwuonu G."/>
            <person name="Santibanez J."/>
            <person name="Warren W.C."/>
            <person name="Mardis E.R."/>
            <person name="Weinstock G.M."/>
            <person name="Wilson R.K."/>
            <person name="Delehaunty K."/>
            <person name="Dooling D."/>
            <person name="Fronik C."/>
            <person name="Fulton L."/>
            <person name="Fulton B."/>
            <person name="Graves T."/>
            <person name="Minx P."/>
            <person name="Sodergren E."/>
            <person name="Birney E."/>
            <person name="Margulies E.H."/>
            <person name="Herrero J."/>
            <person name="Green E.D."/>
            <person name="Haussler D."/>
            <person name="Siepel A."/>
            <person name="Goldman N."/>
            <person name="Pollard K.S."/>
            <person name="Pedersen J.S."/>
            <person name="Lander E.S."/>
            <person name="Kellis M."/>
        </authorList>
    </citation>
    <scope>NUCLEOTIDE SEQUENCE [LARGE SCALE GENOMIC DNA]</scope>
    <source>
        <strain evidence="12 13">Thorbecke inbred</strain>
    </source>
</reference>
<comment type="subunit">
    <text evidence="8">Alpha-beta TR is a heterodimer composed of an alpha and beta chain; disulfide-linked. The alpha-beta TR is associated with the transmembrane signaling CD3 coreceptor proteins to form the TR-CD3 (TcR or TCR). The assembly of alpha-beta TR heterodimers with CD3 occurs in the endoplasmic reticulum where a single alpha-beta TR heterodimer associates with one CD3D-CD3E heterodimer, one CD3G-CD3E heterodimer and one CD247 homodimer forming a stable octameric structure. CD3D-CD3E and CD3G-CD3E heterodimers preferentially associate with TR alpha and TR beta chains, respectively. The association of the CD247 homodimer is the last step of TcR assembly in the endoplasmic reticulum and is required for transport to the cell surface.</text>
</comment>
<evidence type="ECO:0000256" key="3">
    <source>
        <dbReference type="ARBA" id="ARBA00022729"/>
    </source>
</evidence>
<dbReference type="InterPro" id="IPR003599">
    <property type="entry name" value="Ig_sub"/>
</dbReference>
<keyword evidence="4" id="KW-1064">Adaptive immunity</keyword>
<dbReference type="PROSITE" id="PS50835">
    <property type="entry name" value="IG_LIKE"/>
    <property type="match status" value="1"/>
</dbReference>
<dbReference type="InterPro" id="IPR007110">
    <property type="entry name" value="Ig-like_dom"/>
</dbReference>
<feature type="domain" description="Ig-like" evidence="11">
    <location>
        <begin position="23"/>
        <end position="111"/>
    </location>
</feature>
<dbReference type="InterPro" id="IPR051896">
    <property type="entry name" value="TCR_alpha_variable"/>
</dbReference>
<feature type="chain" id="PRO_5023829059" description="Ig-like domain-containing protein" evidence="10">
    <location>
        <begin position="23"/>
        <end position="151"/>
    </location>
</feature>
<keyword evidence="7" id="KW-0325">Glycoprotein</keyword>
<dbReference type="Pfam" id="PF07686">
    <property type="entry name" value="V-set"/>
    <property type="match status" value="1"/>
</dbReference>
<protein>
    <recommendedName>
        <fullName evidence="11">Ig-like domain-containing protein</fullName>
    </recommendedName>
</protein>
<evidence type="ECO:0000256" key="5">
    <source>
        <dbReference type="ARBA" id="ARBA00023136"/>
    </source>
</evidence>
<dbReference type="Gene3D" id="2.60.40.10">
    <property type="entry name" value="Immunoglobulins"/>
    <property type="match status" value="1"/>
</dbReference>
<name>A0A5F9DGP5_RABIT</name>
<evidence type="ECO:0000256" key="6">
    <source>
        <dbReference type="ARBA" id="ARBA00023157"/>
    </source>
</evidence>
<dbReference type="GeneTree" id="ENSGT00940000159469"/>
<dbReference type="GO" id="GO:0042101">
    <property type="term" value="C:T cell receptor complex"/>
    <property type="evidence" value="ECO:0007669"/>
    <property type="project" value="UniProtKB-KW"/>
</dbReference>
<dbReference type="SMART" id="SM00409">
    <property type="entry name" value="IG"/>
    <property type="match status" value="1"/>
</dbReference>
<keyword evidence="9" id="KW-1279">T cell receptor</keyword>
<dbReference type="PANTHER" id="PTHR19339:SF5">
    <property type="entry name" value="IG-LIKE DOMAIN-CONTAINING PROTEIN"/>
    <property type="match status" value="1"/>
</dbReference>
<evidence type="ECO:0000259" key="11">
    <source>
        <dbReference type="PROSITE" id="PS50835"/>
    </source>
</evidence>
<keyword evidence="9" id="KW-0391">Immunity</keyword>
<accession>A0A5F9DGP5</accession>
<feature type="signal peptide" evidence="10">
    <location>
        <begin position="1"/>
        <end position="22"/>
    </location>
</feature>
<dbReference type="InterPro" id="IPR013783">
    <property type="entry name" value="Ig-like_fold"/>
</dbReference>
<comment type="subcellular location">
    <subcellularLocation>
        <location evidence="1">Cell membrane</location>
    </subcellularLocation>
</comment>
<reference evidence="12" key="2">
    <citation type="submission" date="2025-08" db="UniProtKB">
        <authorList>
            <consortium name="Ensembl"/>
        </authorList>
    </citation>
    <scope>IDENTIFICATION</scope>
    <source>
        <strain evidence="12">Thorbecke</strain>
    </source>
</reference>
<dbReference type="Bgee" id="ENSOCUG00000031951">
    <property type="expression patterns" value="Expressed in lung"/>
</dbReference>
<dbReference type="PANTHER" id="PTHR19339">
    <property type="entry name" value="T CELL RECEPTOR ALPHA VARIABLE 39"/>
    <property type="match status" value="1"/>
</dbReference>
<keyword evidence="3 10" id="KW-0732">Signal</keyword>
<evidence type="ECO:0000256" key="8">
    <source>
        <dbReference type="ARBA" id="ARBA00038651"/>
    </source>
</evidence>
<dbReference type="EMBL" id="AAGW02024200">
    <property type="status" value="NOT_ANNOTATED_CDS"/>
    <property type="molecule type" value="Genomic_DNA"/>
</dbReference>
<dbReference type="Proteomes" id="UP000001811">
    <property type="component" value="Chromosome 17"/>
</dbReference>
<evidence type="ECO:0000256" key="4">
    <source>
        <dbReference type="ARBA" id="ARBA00023130"/>
    </source>
</evidence>
<evidence type="ECO:0000256" key="7">
    <source>
        <dbReference type="ARBA" id="ARBA00023180"/>
    </source>
</evidence>
<dbReference type="InterPro" id="IPR013106">
    <property type="entry name" value="Ig_V-set"/>
</dbReference>
<keyword evidence="5" id="KW-0472">Membrane</keyword>
<keyword evidence="6" id="KW-1015">Disulfide bond</keyword>
<evidence type="ECO:0000256" key="10">
    <source>
        <dbReference type="SAM" id="SignalP"/>
    </source>
</evidence>
<evidence type="ECO:0000256" key="9">
    <source>
        <dbReference type="ARBA" id="ARBA00043266"/>
    </source>
</evidence>
<dbReference type="Ensembl" id="ENSOCUT00000058428.1">
    <property type="protein sequence ID" value="ENSOCUP00000044787.1"/>
    <property type="gene ID" value="ENSOCUG00000031951.1"/>
</dbReference>
<keyword evidence="13" id="KW-1185">Reference proteome</keyword>